<dbReference type="InterPro" id="IPR036179">
    <property type="entry name" value="Ig-like_dom_sf"/>
</dbReference>
<feature type="disulfide bond" evidence="6">
    <location>
        <begin position="99"/>
        <end position="108"/>
    </location>
</feature>
<dbReference type="InterPro" id="IPR007110">
    <property type="entry name" value="Ig-like_dom"/>
</dbReference>
<dbReference type="PROSITE" id="PS01187">
    <property type="entry name" value="EGF_CA"/>
    <property type="match status" value="1"/>
</dbReference>
<dbReference type="Gene3D" id="2.60.40.10">
    <property type="entry name" value="Immunoglobulins"/>
    <property type="match status" value="3"/>
</dbReference>
<keyword evidence="3" id="KW-0677">Repeat</keyword>
<dbReference type="InterPro" id="IPR009030">
    <property type="entry name" value="Growth_fac_rcpt_cys_sf"/>
</dbReference>
<organism evidence="9 10">
    <name type="scientific">Mytilus coruscus</name>
    <name type="common">Sea mussel</name>
    <dbReference type="NCBI Taxonomy" id="42192"/>
    <lineage>
        <taxon>Eukaryota</taxon>
        <taxon>Metazoa</taxon>
        <taxon>Spiralia</taxon>
        <taxon>Lophotrochozoa</taxon>
        <taxon>Mollusca</taxon>
        <taxon>Bivalvia</taxon>
        <taxon>Autobranchia</taxon>
        <taxon>Pteriomorphia</taxon>
        <taxon>Mytilida</taxon>
        <taxon>Mytiloidea</taxon>
        <taxon>Mytilidae</taxon>
        <taxon>Mytilinae</taxon>
        <taxon>Mytilus</taxon>
    </lineage>
</organism>
<feature type="domain" description="EGF-like" evidence="7">
    <location>
        <begin position="73"/>
        <end position="109"/>
    </location>
</feature>
<dbReference type="FunFam" id="2.10.25.10:FF:000525">
    <property type="entry name" value="Fat-like cadherin-related tumor suppressor homolog"/>
    <property type="match status" value="1"/>
</dbReference>
<keyword evidence="5" id="KW-0325">Glycoprotein</keyword>
<comment type="caution">
    <text evidence="6">Lacks conserved residue(s) required for the propagation of feature annotation.</text>
</comment>
<dbReference type="CDD" id="cd00054">
    <property type="entry name" value="EGF_CA"/>
    <property type="match status" value="3"/>
</dbReference>
<feature type="domain" description="EGF-like" evidence="7">
    <location>
        <begin position="149"/>
        <end position="185"/>
    </location>
</feature>
<protein>
    <submittedName>
        <fullName evidence="9">NOTCH1</fullName>
    </submittedName>
</protein>
<feature type="domain" description="Ig-like" evidence="8">
    <location>
        <begin position="288"/>
        <end position="365"/>
    </location>
</feature>
<dbReference type="PROSITE" id="PS00010">
    <property type="entry name" value="ASX_HYDROXYL"/>
    <property type="match status" value="3"/>
</dbReference>
<sequence length="465" mass="50193">MSTTISRDGHFTTSSKISHSPPAVEIFISPPAVETSISPTAVDMVISPPQAKYQFHHQQFTPFPRVFHSDEQDINHCLPNPCYNGANCTDRTGSYTCSCRSGYTGRKCETDINDCLPNPCYNGANCTDRTGSYTCSCRAGYTGTNCETDINDCLPNPCYNGANCTDRIGFYTCSCRPGYTGKHCETVPKVLIKPTIILKTTISVLEGFSLLSVPCYAEGIPTPTITWGSAINILPSNARQIAHYLVFDNVTIADDGFYMCRASNEVGEDIQVVHVMVKAIPSRQHTAPSISAPSVVQANYYTPVNLTCTVTGYPVPNVTWTYKYQQNAIMAFGKTLHILQATNATEGVYTCTATNDVGTSKADVTLKVVHGVPRITNPPKSSLNRAGFDGNFTCQADGVPKPTVTWTFQPFGQAGNTLGVRQGSQITITNMQQSGILTCIATNEFGTERAQANIIISKGGANVVG</sequence>
<dbReference type="PROSITE" id="PS50835">
    <property type="entry name" value="IG_LIKE"/>
    <property type="match status" value="3"/>
</dbReference>
<dbReference type="SMART" id="SM00409">
    <property type="entry name" value="IG"/>
    <property type="match status" value="3"/>
</dbReference>
<evidence type="ECO:0000256" key="1">
    <source>
        <dbReference type="ARBA" id="ARBA00022536"/>
    </source>
</evidence>
<dbReference type="Pfam" id="PF13927">
    <property type="entry name" value="Ig_3"/>
    <property type="match status" value="1"/>
</dbReference>
<evidence type="ECO:0000313" key="10">
    <source>
        <dbReference type="Proteomes" id="UP000507470"/>
    </source>
</evidence>
<feature type="disulfide bond" evidence="6">
    <location>
        <begin position="175"/>
        <end position="184"/>
    </location>
</feature>
<dbReference type="SUPFAM" id="SSF48726">
    <property type="entry name" value="Immunoglobulin"/>
    <property type="match status" value="3"/>
</dbReference>
<dbReference type="InterPro" id="IPR013098">
    <property type="entry name" value="Ig_I-set"/>
</dbReference>
<dbReference type="InterPro" id="IPR018097">
    <property type="entry name" value="EGF_Ca-bd_CS"/>
</dbReference>
<feature type="domain" description="Ig-like" evidence="8">
    <location>
        <begin position="373"/>
        <end position="457"/>
    </location>
</feature>
<feature type="domain" description="Ig-like" evidence="8">
    <location>
        <begin position="188"/>
        <end position="271"/>
    </location>
</feature>
<evidence type="ECO:0000256" key="3">
    <source>
        <dbReference type="ARBA" id="ARBA00022737"/>
    </source>
</evidence>
<evidence type="ECO:0000259" key="8">
    <source>
        <dbReference type="PROSITE" id="PS50835"/>
    </source>
</evidence>
<dbReference type="OrthoDB" id="6286928at2759"/>
<dbReference type="InterPro" id="IPR013783">
    <property type="entry name" value="Ig-like_fold"/>
</dbReference>
<dbReference type="PROSITE" id="PS00022">
    <property type="entry name" value="EGF_1"/>
    <property type="match status" value="3"/>
</dbReference>
<dbReference type="EMBL" id="CACVKT020001583">
    <property type="protein sequence ID" value="CAC5369298.1"/>
    <property type="molecule type" value="Genomic_DNA"/>
</dbReference>
<dbReference type="InterPro" id="IPR003598">
    <property type="entry name" value="Ig_sub2"/>
</dbReference>
<dbReference type="Gene3D" id="2.10.25.10">
    <property type="entry name" value="Laminin"/>
    <property type="match status" value="3"/>
</dbReference>
<dbReference type="PROSITE" id="PS01186">
    <property type="entry name" value="EGF_2"/>
    <property type="match status" value="3"/>
</dbReference>
<dbReference type="PRINTS" id="PR00010">
    <property type="entry name" value="EGFBLOOD"/>
</dbReference>
<dbReference type="InterPro" id="IPR050958">
    <property type="entry name" value="Cell_Adh-Cytoskel_Orgn"/>
</dbReference>
<evidence type="ECO:0000256" key="4">
    <source>
        <dbReference type="ARBA" id="ARBA00023157"/>
    </source>
</evidence>
<dbReference type="InterPro" id="IPR001881">
    <property type="entry name" value="EGF-like_Ca-bd_dom"/>
</dbReference>
<dbReference type="GO" id="GO:0005509">
    <property type="term" value="F:calcium ion binding"/>
    <property type="evidence" value="ECO:0007669"/>
    <property type="project" value="InterPro"/>
</dbReference>
<keyword evidence="1 6" id="KW-0245">EGF-like domain</keyword>
<dbReference type="PROSITE" id="PS50026">
    <property type="entry name" value="EGF_3"/>
    <property type="match status" value="3"/>
</dbReference>
<feature type="disulfide bond" evidence="6">
    <location>
        <begin position="137"/>
        <end position="146"/>
    </location>
</feature>
<dbReference type="InterPro" id="IPR013032">
    <property type="entry name" value="EGF-like_CS"/>
</dbReference>
<dbReference type="Pfam" id="PF12661">
    <property type="entry name" value="hEGF"/>
    <property type="match status" value="1"/>
</dbReference>
<dbReference type="InterPro" id="IPR003599">
    <property type="entry name" value="Ig_sub"/>
</dbReference>
<accession>A0A6J8AJJ9</accession>
<dbReference type="GO" id="GO:0007156">
    <property type="term" value="P:homophilic cell adhesion via plasma membrane adhesion molecules"/>
    <property type="evidence" value="ECO:0007669"/>
    <property type="project" value="TreeGrafter"/>
</dbReference>
<dbReference type="InterPro" id="IPR000742">
    <property type="entry name" value="EGF"/>
</dbReference>
<dbReference type="SMART" id="SM00181">
    <property type="entry name" value="EGF"/>
    <property type="match status" value="3"/>
</dbReference>
<dbReference type="Pfam" id="PF00008">
    <property type="entry name" value="EGF"/>
    <property type="match status" value="2"/>
</dbReference>
<evidence type="ECO:0000256" key="2">
    <source>
        <dbReference type="ARBA" id="ARBA00022729"/>
    </source>
</evidence>
<evidence type="ECO:0000313" key="9">
    <source>
        <dbReference type="EMBL" id="CAC5369298.1"/>
    </source>
</evidence>
<dbReference type="SMART" id="SM00408">
    <property type="entry name" value="IGc2"/>
    <property type="match status" value="3"/>
</dbReference>
<proteinExistence type="predicted"/>
<feature type="domain" description="EGF-like" evidence="7">
    <location>
        <begin position="111"/>
        <end position="147"/>
    </location>
</feature>
<dbReference type="FunFam" id="2.10.25.10:FF:000004">
    <property type="entry name" value="Neurogenic locus notch 1"/>
    <property type="match status" value="2"/>
</dbReference>
<dbReference type="AlphaFoldDB" id="A0A6J8AJJ9"/>
<reference evidence="9 10" key="1">
    <citation type="submission" date="2020-06" db="EMBL/GenBank/DDBJ databases">
        <authorList>
            <person name="Li R."/>
            <person name="Bekaert M."/>
        </authorList>
    </citation>
    <scope>NUCLEOTIDE SEQUENCE [LARGE SCALE GENOMIC DNA]</scope>
    <source>
        <strain evidence="10">wild</strain>
    </source>
</reference>
<evidence type="ECO:0000259" key="7">
    <source>
        <dbReference type="PROSITE" id="PS50026"/>
    </source>
</evidence>
<dbReference type="SUPFAM" id="SSF57184">
    <property type="entry name" value="Growth factor receptor domain"/>
    <property type="match status" value="1"/>
</dbReference>
<keyword evidence="4 6" id="KW-1015">Disulfide bond</keyword>
<dbReference type="PANTHER" id="PTHR45080:SF32">
    <property type="entry name" value="MAM DOMAIN CONTAINING GLYCOSYLPHOSPHATIDYLINOSITOL ANCHOR 1"/>
    <property type="match status" value="1"/>
</dbReference>
<dbReference type="Pfam" id="PF07679">
    <property type="entry name" value="I-set"/>
    <property type="match status" value="2"/>
</dbReference>
<evidence type="ECO:0000256" key="6">
    <source>
        <dbReference type="PROSITE-ProRule" id="PRU00076"/>
    </source>
</evidence>
<dbReference type="InterPro" id="IPR000152">
    <property type="entry name" value="EGF-type_Asp/Asn_hydroxyl_site"/>
</dbReference>
<dbReference type="SMART" id="SM00179">
    <property type="entry name" value="EGF_CA"/>
    <property type="match status" value="3"/>
</dbReference>
<name>A0A6J8AJJ9_MYTCO</name>
<gene>
    <name evidence="9" type="ORF">MCOR_8532</name>
</gene>
<dbReference type="Proteomes" id="UP000507470">
    <property type="component" value="Unassembled WGS sequence"/>
</dbReference>
<keyword evidence="10" id="KW-1185">Reference proteome</keyword>
<dbReference type="PANTHER" id="PTHR45080">
    <property type="entry name" value="CONTACTIN 5"/>
    <property type="match status" value="1"/>
</dbReference>
<evidence type="ECO:0000256" key="5">
    <source>
        <dbReference type="ARBA" id="ARBA00023180"/>
    </source>
</evidence>
<keyword evidence="2" id="KW-0732">Signal</keyword>
<dbReference type="GO" id="GO:0005886">
    <property type="term" value="C:plasma membrane"/>
    <property type="evidence" value="ECO:0007669"/>
    <property type="project" value="TreeGrafter"/>
</dbReference>